<feature type="signal peptide" evidence="11">
    <location>
        <begin position="1"/>
        <end position="27"/>
    </location>
</feature>
<evidence type="ECO:0000256" key="10">
    <source>
        <dbReference type="RuleBase" id="RU000461"/>
    </source>
</evidence>
<dbReference type="InterPro" id="IPR036396">
    <property type="entry name" value="Cyt_P450_sf"/>
</dbReference>
<dbReference type="InterPro" id="IPR017972">
    <property type="entry name" value="Cyt_P450_CS"/>
</dbReference>
<dbReference type="EMBL" id="KL198036">
    <property type="protein sequence ID" value="KDQ14783.1"/>
    <property type="molecule type" value="Genomic_DNA"/>
</dbReference>
<keyword evidence="13" id="KW-1185">Reference proteome</keyword>
<feature type="chain" id="PRO_5001644647" description="Cytochrome P450" evidence="11">
    <location>
        <begin position="28"/>
        <end position="507"/>
    </location>
</feature>
<evidence type="ECO:0008006" key="14">
    <source>
        <dbReference type="Google" id="ProtNLM"/>
    </source>
</evidence>
<accession>A0A067MG46</accession>
<dbReference type="STRING" id="930990.A0A067MG46"/>
<dbReference type="InParanoid" id="A0A067MG46"/>
<dbReference type="Gene3D" id="1.10.630.10">
    <property type="entry name" value="Cytochrome P450"/>
    <property type="match status" value="1"/>
</dbReference>
<comment type="similarity">
    <text evidence="3 10">Belongs to the cytochrome P450 family.</text>
</comment>
<keyword evidence="8 10" id="KW-0503">Monooxygenase</keyword>
<dbReference type="Proteomes" id="UP000027195">
    <property type="component" value="Unassembled WGS sequence"/>
</dbReference>
<dbReference type="PANTHER" id="PTHR46300">
    <property type="entry name" value="P450, PUTATIVE (EUROFUNG)-RELATED-RELATED"/>
    <property type="match status" value="1"/>
</dbReference>
<dbReference type="GO" id="GO:0005506">
    <property type="term" value="F:iron ion binding"/>
    <property type="evidence" value="ECO:0007669"/>
    <property type="project" value="InterPro"/>
</dbReference>
<protein>
    <recommendedName>
        <fullName evidence="14">Cytochrome P450</fullName>
    </recommendedName>
</protein>
<evidence type="ECO:0000256" key="4">
    <source>
        <dbReference type="ARBA" id="ARBA00022617"/>
    </source>
</evidence>
<dbReference type="GO" id="GO:0020037">
    <property type="term" value="F:heme binding"/>
    <property type="evidence" value="ECO:0007669"/>
    <property type="project" value="InterPro"/>
</dbReference>
<organism evidence="12 13">
    <name type="scientific">Botryobasidium botryosum (strain FD-172 SS1)</name>
    <dbReference type="NCBI Taxonomy" id="930990"/>
    <lineage>
        <taxon>Eukaryota</taxon>
        <taxon>Fungi</taxon>
        <taxon>Dikarya</taxon>
        <taxon>Basidiomycota</taxon>
        <taxon>Agaricomycotina</taxon>
        <taxon>Agaricomycetes</taxon>
        <taxon>Cantharellales</taxon>
        <taxon>Botryobasidiaceae</taxon>
        <taxon>Botryobasidium</taxon>
    </lineage>
</organism>
<evidence type="ECO:0000256" key="1">
    <source>
        <dbReference type="ARBA" id="ARBA00001971"/>
    </source>
</evidence>
<dbReference type="CDD" id="cd11065">
    <property type="entry name" value="CYP64-like"/>
    <property type="match status" value="1"/>
</dbReference>
<evidence type="ECO:0000256" key="9">
    <source>
        <dbReference type="PIRSR" id="PIRSR602401-1"/>
    </source>
</evidence>
<evidence type="ECO:0000313" key="12">
    <source>
        <dbReference type="EMBL" id="KDQ14783.1"/>
    </source>
</evidence>
<sequence length="507" mass="57367">MASPPLLAALLGIFATLVIYRLRAANAANPRRLPYPPGPKPEPIIGNARHIPAHSSWLQYTDWKKVHGDIIHMEALGTHILVLNSYKASRDLLELKSAYADRPVSWMIGELMGWARIASSCRYNETWRKYRKLIHTAMHKGAMAQYHSGLERNARECLSQLLSSPEKFYEHLRLFTGRTTIMFTYGIRVETFEDKYITNAEAAIEPAARLAYPGAAFVDIFPPLRHVPSWFPGAAFKRNAKIWRKMADRMVEEPFYRVKDDMAAGVAVPSFTSNCLETGEYSDADITWCAGSMYAAGVDTMISTFMSLFLTMAMFPEIQRKAQAEIDSVIKNRLPEFEDRGKLPYVECLIKELHRWHPPTPLGIPHALTEDDYYEGYYIPKGSIVMSNIWAISRDEANYKNPMRFSPERFENPETAELDPLKYVFGFGRRACAGIHLADATVFILVTSILASFDISEPRDESGDVIAPESIKYTTGLISRPEMFKCKIRPRASATASLIRATMEEQG</sequence>
<dbReference type="PANTHER" id="PTHR46300:SF7">
    <property type="entry name" value="P450, PUTATIVE (EUROFUNG)-RELATED"/>
    <property type="match status" value="1"/>
</dbReference>
<comment type="pathway">
    <text evidence="2">Secondary metabolite biosynthesis.</text>
</comment>
<evidence type="ECO:0000256" key="5">
    <source>
        <dbReference type="ARBA" id="ARBA00022723"/>
    </source>
</evidence>
<dbReference type="InterPro" id="IPR050364">
    <property type="entry name" value="Cytochrome_P450_fung"/>
</dbReference>
<dbReference type="InterPro" id="IPR002401">
    <property type="entry name" value="Cyt_P450_E_grp-I"/>
</dbReference>
<dbReference type="PRINTS" id="PR00463">
    <property type="entry name" value="EP450I"/>
</dbReference>
<name>A0A067MG46_BOTB1</name>
<dbReference type="PROSITE" id="PS00086">
    <property type="entry name" value="CYTOCHROME_P450"/>
    <property type="match status" value="1"/>
</dbReference>
<dbReference type="HOGENOM" id="CLU_001570_2_3_1"/>
<gene>
    <name evidence="12" type="ORF">BOTBODRAFT_32546</name>
</gene>
<evidence type="ECO:0000256" key="2">
    <source>
        <dbReference type="ARBA" id="ARBA00005179"/>
    </source>
</evidence>
<evidence type="ECO:0000256" key="7">
    <source>
        <dbReference type="ARBA" id="ARBA00023004"/>
    </source>
</evidence>
<comment type="cofactor">
    <cofactor evidence="1 9">
        <name>heme</name>
        <dbReference type="ChEBI" id="CHEBI:30413"/>
    </cofactor>
</comment>
<evidence type="ECO:0000256" key="6">
    <source>
        <dbReference type="ARBA" id="ARBA00023002"/>
    </source>
</evidence>
<evidence type="ECO:0000256" key="3">
    <source>
        <dbReference type="ARBA" id="ARBA00010617"/>
    </source>
</evidence>
<keyword evidence="4 9" id="KW-0349">Heme</keyword>
<evidence type="ECO:0000256" key="11">
    <source>
        <dbReference type="SAM" id="SignalP"/>
    </source>
</evidence>
<dbReference type="AlphaFoldDB" id="A0A067MG46"/>
<dbReference type="Pfam" id="PF00067">
    <property type="entry name" value="p450"/>
    <property type="match status" value="1"/>
</dbReference>
<keyword evidence="11" id="KW-0732">Signal</keyword>
<evidence type="ECO:0000313" key="13">
    <source>
        <dbReference type="Proteomes" id="UP000027195"/>
    </source>
</evidence>
<dbReference type="GO" id="GO:0016705">
    <property type="term" value="F:oxidoreductase activity, acting on paired donors, with incorporation or reduction of molecular oxygen"/>
    <property type="evidence" value="ECO:0007669"/>
    <property type="project" value="InterPro"/>
</dbReference>
<dbReference type="InterPro" id="IPR001128">
    <property type="entry name" value="Cyt_P450"/>
</dbReference>
<dbReference type="GO" id="GO:0004497">
    <property type="term" value="F:monooxygenase activity"/>
    <property type="evidence" value="ECO:0007669"/>
    <property type="project" value="UniProtKB-KW"/>
</dbReference>
<reference evidence="13" key="1">
    <citation type="journal article" date="2014" name="Proc. Natl. Acad. Sci. U.S.A.">
        <title>Extensive sampling of basidiomycete genomes demonstrates inadequacy of the white-rot/brown-rot paradigm for wood decay fungi.</title>
        <authorList>
            <person name="Riley R."/>
            <person name="Salamov A.A."/>
            <person name="Brown D.W."/>
            <person name="Nagy L.G."/>
            <person name="Floudas D."/>
            <person name="Held B.W."/>
            <person name="Levasseur A."/>
            <person name="Lombard V."/>
            <person name="Morin E."/>
            <person name="Otillar R."/>
            <person name="Lindquist E.A."/>
            <person name="Sun H."/>
            <person name="LaButti K.M."/>
            <person name="Schmutz J."/>
            <person name="Jabbour D."/>
            <person name="Luo H."/>
            <person name="Baker S.E."/>
            <person name="Pisabarro A.G."/>
            <person name="Walton J.D."/>
            <person name="Blanchette R.A."/>
            <person name="Henrissat B."/>
            <person name="Martin F."/>
            <person name="Cullen D."/>
            <person name="Hibbett D.S."/>
            <person name="Grigoriev I.V."/>
        </authorList>
    </citation>
    <scope>NUCLEOTIDE SEQUENCE [LARGE SCALE GENOMIC DNA]</scope>
    <source>
        <strain evidence="13">FD-172 SS1</strain>
    </source>
</reference>
<evidence type="ECO:0000256" key="8">
    <source>
        <dbReference type="ARBA" id="ARBA00023033"/>
    </source>
</evidence>
<dbReference type="SUPFAM" id="SSF48264">
    <property type="entry name" value="Cytochrome P450"/>
    <property type="match status" value="1"/>
</dbReference>
<feature type="binding site" description="axial binding residue" evidence="9">
    <location>
        <position position="432"/>
    </location>
    <ligand>
        <name>heme</name>
        <dbReference type="ChEBI" id="CHEBI:30413"/>
    </ligand>
    <ligandPart>
        <name>Fe</name>
        <dbReference type="ChEBI" id="CHEBI:18248"/>
    </ligandPart>
</feature>
<proteinExistence type="inferred from homology"/>
<keyword evidence="5 9" id="KW-0479">Metal-binding</keyword>
<dbReference type="OrthoDB" id="2789670at2759"/>
<keyword evidence="7 9" id="KW-0408">Iron</keyword>
<keyword evidence="6 10" id="KW-0560">Oxidoreductase</keyword>